<dbReference type="EMBL" id="OC001933">
    <property type="protein sequence ID" value="CAD7260971.1"/>
    <property type="molecule type" value="Genomic_DNA"/>
</dbReference>
<sequence length="526" mass="59809">MLYLGEAYTHLHEGRVEIYFVKTTLDTPDRDLNLPIIDCLFYSESHDLDHVTTKAGAPPPLPRQYRGYAGNTGYIKKCVSSSESLSDQCTSEREGTSFREELTNKEKVILQSCREEVDRPYRYHPPPSLGSASGLAQSSLTIVCDVMQLASCAIRTEGQQVPSPSPLLSLGLPVKRMKLLVIVIAVVVTLVTADDYDEEREKRQSAFYQQQARSPGPQRFGPPQGFRSSPADEEEDEGLSRNTLVYRPRAPQDSVGDYQNALPVRGNPQQPQVRRPGPPPPPGRGPLPQGQEELLEEELEEEKPDRLSVLLPQSKFDCTTKNTGYYADEGLNCEVFHYCHDNAKHSWVCPEGFLFHQVHLICMPPSGENICKQSSQYHFVNDYLYKPVNAEEAQNNINVSLRYSERYYPETYYEEGEDRPDQPIQRAPAVQRVPIQNYNQLQIATAAPPRAKPVQFQTSLRPQQQFVTPSQLRQQSPNQVFHSPEEVNIPLQQRRPFLTTPSPPQRNYQPVREEEEYEYDEGPFRG</sequence>
<feature type="domain" description="Chitin-binding type-2" evidence="2">
    <location>
        <begin position="315"/>
        <end position="373"/>
    </location>
</feature>
<dbReference type="SUPFAM" id="SSF57625">
    <property type="entry name" value="Invertebrate chitin-binding proteins"/>
    <property type="match status" value="1"/>
</dbReference>
<dbReference type="GO" id="GO:0005576">
    <property type="term" value="C:extracellular region"/>
    <property type="evidence" value="ECO:0007669"/>
    <property type="project" value="InterPro"/>
</dbReference>
<evidence type="ECO:0000313" key="3">
    <source>
        <dbReference type="EMBL" id="CAD7260971.1"/>
    </source>
</evidence>
<accession>A0A7R9AV07</accession>
<dbReference type="PANTHER" id="PTHR22933:SF31">
    <property type="entry name" value="FI18007P1"/>
    <property type="match status" value="1"/>
</dbReference>
<evidence type="ECO:0000256" key="1">
    <source>
        <dbReference type="SAM" id="MobiDB-lite"/>
    </source>
</evidence>
<protein>
    <recommendedName>
        <fullName evidence="2">Chitin-binding type-2 domain-containing protein</fullName>
    </recommendedName>
</protein>
<feature type="compositionally biased region" description="Low complexity" evidence="1">
    <location>
        <begin position="215"/>
        <end position="227"/>
    </location>
</feature>
<evidence type="ECO:0000259" key="2">
    <source>
        <dbReference type="PROSITE" id="PS50940"/>
    </source>
</evidence>
<dbReference type="PANTHER" id="PTHR22933">
    <property type="entry name" value="FI18007P1-RELATED"/>
    <property type="match status" value="1"/>
</dbReference>
<dbReference type="PROSITE" id="PS50940">
    <property type="entry name" value="CHIT_BIND_II"/>
    <property type="match status" value="1"/>
</dbReference>
<gene>
    <name evidence="3" type="ORF">TSIB3V08_LOCUS5124</name>
</gene>
<dbReference type="Pfam" id="PF01607">
    <property type="entry name" value="CBM_14"/>
    <property type="match status" value="1"/>
</dbReference>
<feature type="region of interest" description="Disordered" evidence="1">
    <location>
        <begin position="202"/>
        <end position="289"/>
    </location>
</feature>
<dbReference type="InterPro" id="IPR052976">
    <property type="entry name" value="Scoloptoxin-like"/>
</dbReference>
<feature type="region of interest" description="Disordered" evidence="1">
    <location>
        <begin position="485"/>
        <end position="526"/>
    </location>
</feature>
<dbReference type="InterPro" id="IPR002557">
    <property type="entry name" value="Chitin-bd_dom"/>
</dbReference>
<dbReference type="GO" id="GO:0008061">
    <property type="term" value="F:chitin binding"/>
    <property type="evidence" value="ECO:0007669"/>
    <property type="project" value="InterPro"/>
</dbReference>
<feature type="compositionally biased region" description="Low complexity" evidence="1">
    <location>
        <begin position="263"/>
        <end position="275"/>
    </location>
</feature>
<feature type="compositionally biased region" description="Pro residues" evidence="1">
    <location>
        <begin position="276"/>
        <end position="285"/>
    </location>
</feature>
<reference evidence="3" key="1">
    <citation type="submission" date="2020-11" db="EMBL/GenBank/DDBJ databases">
        <authorList>
            <person name="Tran Van P."/>
        </authorList>
    </citation>
    <scope>NUCLEOTIDE SEQUENCE</scope>
</reference>
<dbReference type="InterPro" id="IPR036508">
    <property type="entry name" value="Chitin-bd_dom_sf"/>
</dbReference>
<organism evidence="3">
    <name type="scientific">Timema shepardi</name>
    <name type="common">Walking stick</name>
    <dbReference type="NCBI Taxonomy" id="629360"/>
    <lineage>
        <taxon>Eukaryota</taxon>
        <taxon>Metazoa</taxon>
        <taxon>Ecdysozoa</taxon>
        <taxon>Arthropoda</taxon>
        <taxon>Hexapoda</taxon>
        <taxon>Insecta</taxon>
        <taxon>Pterygota</taxon>
        <taxon>Neoptera</taxon>
        <taxon>Polyneoptera</taxon>
        <taxon>Phasmatodea</taxon>
        <taxon>Timematodea</taxon>
        <taxon>Timematoidea</taxon>
        <taxon>Timematidae</taxon>
        <taxon>Timema</taxon>
    </lineage>
</organism>
<dbReference type="AlphaFoldDB" id="A0A7R9AV07"/>
<name>A0A7R9AV07_TIMSH</name>
<proteinExistence type="predicted"/>
<feature type="compositionally biased region" description="Acidic residues" evidence="1">
    <location>
        <begin position="513"/>
        <end position="526"/>
    </location>
</feature>